<dbReference type="PIRSF" id="PIRSF006257">
    <property type="entry name" value="UCP006257"/>
    <property type="match status" value="1"/>
</dbReference>
<dbReference type="Pfam" id="PF04287">
    <property type="entry name" value="DUF446"/>
    <property type="match status" value="1"/>
</dbReference>
<dbReference type="PANTHER" id="PTHR39586">
    <property type="entry name" value="CYTOPLASMIC PROTEIN-RELATED"/>
    <property type="match status" value="1"/>
</dbReference>
<accession>A0ABS2IKB4</accession>
<dbReference type="PANTHER" id="PTHR39586:SF1">
    <property type="entry name" value="CYTOPLASMIC PROTEIN"/>
    <property type="match status" value="1"/>
</dbReference>
<dbReference type="InterPro" id="IPR007384">
    <property type="entry name" value="UCP006257"/>
</dbReference>
<name>A0ABS2IKB4_9GAMM</name>
<organism evidence="2 3">
    <name type="scientific">Zestomonas insulae</name>
    <dbReference type="NCBI Taxonomy" id="2809017"/>
    <lineage>
        <taxon>Bacteria</taxon>
        <taxon>Pseudomonadati</taxon>
        <taxon>Pseudomonadota</taxon>
        <taxon>Gammaproteobacteria</taxon>
        <taxon>Pseudomonadales</taxon>
        <taxon>Pseudomonadaceae</taxon>
        <taxon>Zestomonas</taxon>
    </lineage>
</organism>
<keyword evidence="3" id="KW-1185">Reference proteome</keyword>
<dbReference type="Gene3D" id="1.20.1440.40">
    <property type="entry name" value="YqcC-like"/>
    <property type="match status" value="1"/>
</dbReference>
<dbReference type="SUPFAM" id="SSF158452">
    <property type="entry name" value="YqcC-like"/>
    <property type="match status" value="1"/>
</dbReference>
<feature type="domain" description="YqcC-like" evidence="1">
    <location>
        <begin position="8"/>
        <end position="104"/>
    </location>
</feature>
<dbReference type="Proteomes" id="UP000717995">
    <property type="component" value="Unassembled WGS sequence"/>
</dbReference>
<evidence type="ECO:0000313" key="3">
    <source>
        <dbReference type="Proteomes" id="UP000717995"/>
    </source>
</evidence>
<dbReference type="InterPro" id="IPR036814">
    <property type="entry name" value="YqcC-like_sf"/>
</dbReference>
<sequence>MDARLPALAEQLLLIERELRLLGWWSVQAPSAAALASQEPFCVDTLSFAEWLQWIFLPRMKILIEQQADLPQASGIREMAEVTYREQPVQTRQLLEALGKFDRLINGKA</sequence>
<dbReference type="InterPro" id="IPR023376">
    <property type="entry name" value="YqcC-like_dom"/>
</dbReference>
<gene>
    <name evidence="2" type="ORF">JQX08_20715</name>
</gene>
<proteinExistence type="predicted"/>
<dbReference type="EMBL" id="JAFEUP010000006">
    <property type="protein sequence ID" value="MBM7063148.1"/>
    <property type="molecule type" value="Genomic_DNA"/>
</dbReference>
<dbReference type="RefSeq" id="WP_205350313.1">
    <property type="nucleotide sequence ID" value="NZ_JAFEUP010000006.1"/>
</dbReference>
<comment type="caution">
    <text evidence="2">The sequence shown here is derived from an EMBL/GenBank/DDBJ whole genome shotgun (WGS) entry which is preliminary data.</text>
</comment>
<evidence type="ECO:0000259" key="1">
    <source>
        <dbReference type="Pfam" id="PF04287"/>
    </source>
</evidence>
<evidence type="ECO:0000313" key="2">
    <source>
        <dbReference type="EMBL" id="MBM7063148.1"/>
    </source>
</evidence>
<protein>
    <submittedName>
        <fullName evidence="2">YqcC family protein</fullName>
    </submittedName>
</protein>
<reference evidence="2 3" key="1">
    <citation type="submission" date="2021-02" db="EMBL/GenBank/DDBJ databases">
        <authorList>
            <person name="Lee D.-H."/>
        </authorList>
    </citation>
    <scope>NUCLEOTIDE SEQUENCE [LARGE SCALE GENOMIC DNA]</scope>
    <source>
        <strain evidence="2 3">UL073</strain>
    </source>
</reference>